<comment type="caution">
    <text evidence="1">The sequence shown here is derived from an EMBL/GenBank/DDBJ whole genome shotgun (WGS) entry which is preliminary data.</text>
</comment>
<name>X1NIK3_9ZZZZ</name>
<dbReference type="SUPFAM" id="SSF53681">
    <property type="entry name" value="Aspartate/glutamate racemase"/>
    <property type="match status" value="1"/>
</dbReference>
<accession>X1NIK3</accession>
<dbReference type="EMBL" id="BARV01028022">
    <property type="protein sequence ID" value="GAI43862.1"/>
    <property type="molecule type" value="Genomic_DNA"/>
</dbReference>
<protein>
    <recommendedName>
        <fullName evidence="2">Aspartate racemase</fullName>
    </recommendedName>
</protein>
<dbReference type="InterPro" id="IPR001920">
    <property type="entry name" value="Asp/Glu_race"/>
</dbReference>
<dbReference type="GO" id="GO:0016855">
    <property type="term" value="F:racemase and epimerase activity, acting on amino acids and derivatives"/>
    <property type="evidence" value="ECO:0007669"/>
    <property type="project" value="InterPro"/>
</dbReference>
<sequence>MCSPLFQIVSTLKRWIFGNLDYPETIIYDVSFQRFSDWMGIEDWESIEEALLSGLTSLKAAGADFAIIATNTMHILS</sequence>
<gene>
    <name evidence="1" type="ORF">S06H3_44967</name>
</gene>
<reference evidence="1" key="1">
    <citation type="journal article" date="2014" name="Front. Microbiol.">
        <title>High frequency of phylogenetically diverse reductive dehalogenase-homologous genes in deep subseafloor sedimentary metagenomes.</title>
        <authorList>
            <person name="Kawai M."/>
            <person name="Futagami T."/>
            <person name="Toyoda A."/>
            <person name="Takaki Y."/>
            <person name="Nishi S."/>
            <person name="Hori S."/>
            <person name="Arai W."/>
            <person name="Tsubouchi T."/>
            <person name="Morono Y."/>
            <person name="Uchiyama I."/>
            <person name="Ito T."/>
            <person name="Fujiyama A."/>
            <person name="Inagaki F."/>
            <person name="Takami H."/>
        </authorList>
    </citation>
    <scope>NUCLEOTIDE SEQUENCE</scope>
    <source>
        <strain evidence="1">Expedition CK06-06</strain>
    </source>
</reference>
<organism evidence="1">
    <name type="scientific">marine sediment metagenome</name>
    <dbReference type="NCBI Taxonomy" id="412755"/>
    <lineage>
        <taxon>unclassified sequences</taxon>
        <taxon>metagenomes</taxon>
        <taxon>ecological metagenomes</taxon>
    </lineage>
</organism>
<dbReference type="Gene3D" id="3.40.50.1860">
    <property type="match status" value="1"/>
</dbReference>
<evidence type="ECO:0000313" key="1">
    <source>
        <dbReference type="EMBL" id="GAI43862.1"/>
    </source>
</evidence>
<feature type="non-terminal residue" evidence="1">
    <location>
        <position position="77"/>
    </location>
</feature>
<proteinExistence type="predicted"/>
<evidence type="ECO:0008006" key="2">
    <source>
        <dbReference type="Google" id="ProtNLM"/>
    </source>
</evidence>
<dbReference type="AlphaFoldDB" id="X1NIK3"/>